<organism evidence="2">
    <name type="scientific">Spongospora subterranea</name>
    <dbReference type="NCBI Taxonomy" id="70186"/>
    <lineage>
        <taxon>Eukaryota</taxon>
        <taxon>Sar</taxon>
        <taxon>Rhizaria</taxon>
        <taxon>Endomyxa</taxon>
        <taxon>Phytomyxea</taxon>
        <taxon>Plasmodiophorida</taxon>
        <taxon>Plasmodiophoridae</taxon>
        <taxon>Spongospora</taxon>
    </lineage>
</organism>
<dbReference type="AlphaFoldDB" id="A0A0H5QY09"/>
<dbReference type="SUPFAM" id="SSF57903">
    <property type="entry name" value="FYVE/PHD zinc finger"/>
    <property type="match status" value="1"/>
</dbReference>
<dbReference type="InterPro" id="IPR011011">
    <property type="entry name" value="Znf_FYVE_PHD"/>
</dbReference>
<feature type="chain" id="PRO_5011352997" evidence="1">
    <location>
        <begin position="19"/>
        <end position="110"/>
    </location>
</feature>
<evidence type="ECO:0000313" key="2">
    <source>
        <dbReference type="EMBL" id="CRZ06805.1"/>
    </source>
</evidence>
<sequence length="110" mass="12218">MWFLLNVDCLFQGQCSMCGLVVCPECITAKLKEIHGGKKVKACDCCVVNVDEYFNADGVVIADHPAAMLNRLNLNDSDKNQILNDIIQMQRQDSSRILDTNSANTSHNTQ</sequence>
<reference evidence="2" key="1">
    <citation type="submission" date="2015-04" db="EMBL/GenBank/DDBJ databases">
        <title>The genome sequence of the plant pathogenic Rhizarian Plasmodiophora brassicae reveals insights in its biotrophic life cycle and the origin of chitin synthesis.</title>
        <authorList>
            <person name="Schwelm A."/>
            <person name="Fogelqvist J."/>
            <person name="Knaust A."/>
            <person name="Julke S."/>
            <person name="Lilja T."/>
            <person name="Dhandapani V."/>
            <person name="Bonilla-Rosso G."/>
            <person name="Karlsson M."/>
            <person name="Shevchenko A."/>
            <person name="Choi S.R."/>
            <person name="Kim H.G."/>
            <person name="Park J.Y."/>
            <person name="Lim Y.P."/>
            <person name="Ludwig-Muller J."/>
            <person name="Dixelius C."/>
        </authorList>
    </citation>
    <scope>NUCLEOTIDE SEQUENCE</scope>
    <source>
        <tissue evidence="2">Potato root galls</tissue>
    </source>
</reference>
<name>A0A0H5QY09_9EUKA</name>
<keyword evidence="1" id="KW-0732">Signal</keyword>
<dbReference type="EMBL" id="HACM01006363">
    <property type="protein sequence ID" value="CRZ06805.1"/>
    <property type="molecule type" value="Transcribed_RNA"/>
</dbReference>
<evidence type="ECO:0000256" key="1">
    <source>
        <dbReference type="SAM" id="SignalP"/>
    </source>
</evidence>
<accession>A0A0H5QY09</accession>
<feature type="signal peptide" evidence="1">
    <location>
        <begin position="1"/>
        <end position="18"/>
    </location>
</feature>
<dbReference type="EMBL" id="HACM01006366">
    <property type="protein sequence ID" value="CRZ06808.1"/>
    <property type="molecule type" value="Transcribed_RNA"/>
</dbReference>
<protein>
    <submittedName>
        <fullName evidence="2">Uncharacterized protein</fullName>
    </submittedName>
</protein>
<proteinExistence type="predicted"/>